<comment type="caution">
    <text evidence="3">The sequence shown here is derived from an EMBL/GenBank/DDBJ whole genome shotgun (WGS) entry which is preliminary data.</text>
</comment>
<evidence type="ECO:0000259" key="2">
    <source>
        <dbReference type="Pfam" id="PF01882"/>
    </source>
</evidence>
<dbReference type="InterPro" id="IPR036465">
    <property type="entry name" value="vWFA_dom_sf"/>
</dbReference>
<sequence>MLKLFRRSNIQPSASPSDSRSHAYADLVDPVVMDQIGNLEFLSRTVVDGLLAGKHRSTTKGGCCEFAQHRQYAPGDEIRQIDWQVYARNDRYFIRQFEEETNLHAMLAIDASGSMKFGLSTISKLDFAKRAAACLARLLLHQRDAVGLTVLNESAAKFVPAKQHAAHLRAILATLQAADAEGAGGLSGQIQHCIARQRRRGLFVLLSDCFGDLQELATALRIVRARGHDVVVMHVLAPEELSFDFRRWSAFQSLESSAQRLHLDPPAVRQQYLQRVQKFVAELEDLVVGLGGDYVRLTTATDLGDALGWFLRNRMARKGGSRT</sequence>
<dbReference type="Proteomes" id="UP000316213">
    <property type="component" value="Unassembled WGS sequence"/>
</dbReference>
<feature type="domain" description="DUF58" evidence="2">
    <location>
        <begin position="69"/>
        <end position="276"/>
    </location>
</feature>
<dbReference type="AlphaFoldDB" id="A0A5C6AU23"/>
<name>A0A5C6AU23_9BACT</name>
<gene>
    <name evidence="3" type="ORF">Pla100_13890</name>
</gene>
<reference evidence="3 4" key="1">
    <citation type="submission" date="2019-02" db="EMBL/GenBank/DDBJ databases">
        <title>Deep-cultivation of Planctomycetes and their phenomic and genomic characterization uncovers novel biology.</title>
        <authorList>
            <person name="Wiegand S."/>
            <person name="Jogler M."/>
            <person name="Boedeker C."/>
            <person name="Pinto D."/>
            <person name="Vollmers J."/>
            <person name="Rivas-Marin E."/>
            <person name="Kohn T."/>
            <person name="Peeters S.H."/>
            <person name="Heuer A."/>
            <person name="Rast P."/>
            <person name="Oberbeckmann S."/>
            <person name="Bunk B."/>
            <person name="Jeske O."/>
            <person name="Meyerdierks A."/>
            <person name="Storesund J.E."/>
            <person name="Kallscheuer N."/>
            <person name="Luecker S."/>
            <person name="Lage O.M."/>
            <person name="Pohl T."/>
            <person name="Merkel B.J."/>
            <person name="Hornburger P."/>
            <person name="Mueller R.-W."/>
            <person name="Bruemmer F."/>
            <person name="Labrenz M."/>
            <person name="Spormann A.M."/>
            <person name="Op Den Camp H."/>
            <person name="Overmann J."/>
            <person name="Amann R."/>
            <person name="Jetten M.S.M."/>
            <person name="Mascher T."/>
            <person name="Medema M.H."/>
            <person name="Devos D.P."/>
            <person name="Kaster A.-K."/>
            <person name="Ovreas L."/>
            <person name="Rohde M."/>
            <person name="Galperin M.Y."/>
            <person name="Jogler C."/>
        </authorList>
    </citation>
    <scope>NUCLEOTIDE SEQUENCE [LARGE SCALE GENOMIC DNA]</scope>
    <source>
        <strain evidence="3 4">Pla100</strain>
    </source>
</reference>
<dbReference type="OrthoDB" id="9780819at2"/>
<feature type="compositionally biased region" description="Polar residues" evidence="1">
    <location>
        <begin position="8"/>
        <end position="18"/>
    </location>
</feature>
<proteinExistence type="predicted"/>
<dbReference type="InterPro" id="IPR002881">
    <property type="entry name" value="DUF58"/>
</dbReference>
<evidence type="ECO:0000313" key="4">
    <source>
        <dbReference type="Proteomes" id="UP000316213"/>
    </source>
</evidence>
<protein>
    <recommendedName>
        <fullName evidence="2">DUF58 domain-containing protein</fullName>
    </recommendedName>
</protein>
<keyword evidence="4" id="KW-1185">Reference proteome</keyword>
<dbReference type="RefSeq" id="WP_146576915.1">
    <property type="nucleotide sequence ID" value="NZ_SJPM01000002.1"/>
</dbReference>
<dbReference type="SUPFAM" id="SSF53300">
    <property type="entry name" value="vWA-like"/>
    <property type="match status" value="1"/>
</dbReference>
<organism evidence="3 4">
    <name type="scientific">Neorhodopirellula pilleata</name>
    <dbReference type="NCBI Taxonomy" id="2714738"/>
    <lineage>
        <taxon>Bacteria</taxon>
        <taxon>Pseudomonadati</taxon>
        <taxon>Planctomycetota</taxon>
        <taxon>Planctomycetia</taxon>
        <taxon>Pirellulales</taxon>
        <taxon>Pirellulaceae</taxon>
        <taxon>Neorhodopirellula</taxon>
    </lineage>
</organism>
<dbReference type="Pfam" id="PF01882">
    <property type="entry name" value="DUF58"/>
    <property type="match status" value="1"/>
</dbReference>
<accession>A0A5C6AU23</accession>
<dbReference type="Gene3D" id="3.40.50.410">
    <property type="entry name" value="von Willebrand factor, type A domain"/>
    <property type="match status" value="1"/>
</dbReference>
<evidence type="ECO:0000256" key="1">
    <source>
        <dbReference type="SAM" id="MobiDB-lite"/>
    </source>
</evidence>
<evidence type="ECO:0000313" key="3">
    <source>
        <dbReference type="EMBL" id="TWU01654.1"/>
    </source>
</evidence>
<feature type="region of interest" description="Disordered" evidence="1">
    <location>
        <begin position="1"/>
        <end position="21"/>
    </location>
</feature>
<dbReference type="PANTHER" id="PTHR33608:SF7">
    <property type="entry name" value="DUF58 DOMAIN-CONTAINING PROTEIN"/>
    <property type="match status" value="1"/>
</dbReference>
<dbReference type="PANTHER" id="PTHR33608">
    <property type="entry name" value="BLL2464 PROTEIN"/>
    <property type="match status" value="1"/>
</dbReference>
<dbReference type="EMBL" id="SJPM01000002">
    <property type="protein sequence ID" value="TWU01654.1"/>
    <property type="molecule type" value="Genomic_DNA"/>
</dbReference>